<dbReference type="WBParaSite" id="PgR034_g015_t01">
    <property type="protein sequence ID" value="PgR034_g015_t01"/>
    <property type="gene ID" value="PgR034_g015"/>
</dbReference>
<keyword evidence="1" id="KW-1185">Reference proteome</keyword>
<dbReference type="Proteomes" id="UP000887569">
    <property type="component" value="Unplaced"/>
</dbReference>
<evidence type="ECO:0000313" key="3">
    <source>
        <dbReference type="WBParaSite" id="PgR034_g015_t05"/>
    </source>
</evidence>
<dbReference type="AlphaFoldDB" id="A0A915BC44"/>
<evidence type="ECO:0000313" key="1">
    <source>
        <dbReference type="Proteomes" id="UP000887569"/>
    </source>
</evidence>
<reference evidence="2 3" key="1">
    <citation type="submission" date="2022-11" db="UniProtKB">
        <authorList>
            <consortium name="WormBaseParasite"/>
        </authorList>
    </citation>
    <scope>IDENTIFICATION</scope>
</reference>
<evidence type="ECO:0000313" key="2">
    <source>
        <dbReference type="WBParaSite" id="PgR034_g015_t01"/>
    </source>
</evidence>
<name>A0A915BC44_PARUN</name>
<dbReference type="WBParaSite" id="PgR034_g015_t05">
    <property type="protein sequence ID" value="PgR034_g015_t05"/>
    <property type="gene ID" value="PgR034_g015"/>
</dbReference>
<organism evidence="1 3">
    <name type="scientific">Parascaris univalens</name>
    <name type="common">Nematode worm</name>
    <dbReference type="NCBI Taxonomy" id="6257"/>
    <lineage>
        <taxon>Eukaryota</taxon>
        <taxon>Metazoa</taxon>
        <taxon>Ecdysozoa</taxon>
        <taxon>Nematoda</taxon>
        <taxon>Chromadorea</taxon>
        <taxon>Rhabditida</taxon>
        <taxon>Spirurina</taxon>
        <taxon>Ascaridomorpha</taxon>
        <taxon>Ascaridoidea</taxon>
        <taxon>Ascarididae</taxon>
        <taxon>Parascaris</taxon>
    </lineage>
</organism>
<sequence>MVDDKYSLVPRMGRENRNYKQRRKNVKHLRHLVALKSGYSAERIFILHGIFFRPHS</sequence>
<proteinExistence type="predicted"/>
<protein>
    <submittedName>
        <fullName evidence="2 3">Protein kinase domain-containing protein</fullName>
    </submittedName>
</protein>
<accession>A0A915BC44</accession>